<reference evidence="2 3" key="1">
    <citation type="submission" date="2023-04" db="EMBL/GenBank/DDBJ databases">
        <title>Genome of Basidiobolus ranarum AG-B5.</title>
        <authorList>
            <person name="Stajich J.E."/>
            <person name="Carter-House D."/>
            <person name="Gryganskyi A."/>
        </authorList>
    </citation>
    <scope>NUCLEOTIDE SEQUENCE [LARGE SCALE GENOMIC DNA]</scope>
    <source>
        <strain evidence="2 3">AG-B5</strain>
    </source>
</reference>
<sequence length="370" mass="42099">MNISILPARVRILSFPIHSRPLWTHAIVKNTFFPSRRDSFFSYTENLSEISIIADVRSIEKDFLQSPALKSTPNIKICDDIFRVLEIDNAYGLELNSKRINDLTGPLARAGISIFYLSTYQTDYFLIKEKRIPFAIKTLQACGFDFIDLDAVELTTPPESPSPIEIPAGNFNLEQPPTSLKSVENLGNGDTLEHDIIVQVRRQCAKIVTKHKLRLVGLDKEYRDNWAMKLIRILLYPELDEDFRSSKSRFVSFTATEDGISLIVEESVLAQFEHYMINMSLTRRPMRLIQIDLSIFVCDRYGIVHSMSSPLSDAGINLIYLSTTQCANVLVEEDHLPIAQQILEALDTPPVTPATDQEMTRFRFESHLVA</sequence>
<dbReference type="Gene3D" id="3.30.2130.10">
    <property type="entry name" value="VC0802-like"/>
    <property type="match status" value="2"/>
</dbReference>
<dbReference type="InterPro" id="IPR027795">
    <property type="entry name" value="CASTOR_ACT_dom"/>
</dbReference>
<evidence type="ECO:0000313" key="3">
    <source>
        <dbReference type="Proteomes" id="UP001479436"/>
    </source>
</evidence>
<dbReference type="InterPro" id="IPR051719">
    <property type="entry name" value="CASTOR_mTORC1"/>
</dbReference>
<dbReference type="PANTHER" id="PTHR31131:SF6">
    <property type="entry name" value="CASTOR ACT DOMAIN-CONTAINING PROTEIN"/>
    <property type="match status" value="1"/>
</dbReference>
<dbReference type="EMBL" id="JASJQH010006954">
    <property type="protein sequence ID" value="KAK9722278.1"/>
    <property type="molecule type" value="Genomic_DNA"/>
</dbReference>
<organism evidence="2 3">
    <name type="scientific">Basidiobolus ranarum</name>
    <dbReference type="NCBI Taxonomy" id="34480"/>
    <lineage>
        <taxon>Eukaryota</taxon>
        <taxon>Fungi</taxon>
        <taxon>Fungi incertae sedis</taxon>
        <taxon>Zoopagomycota</taxon>
        <taxon>Entomophthoromycotina</taxon>
        <taxon>Basidiobolomycetes</taxon>
        <taxon>Basidiobolales</taxon>
        <taxon>Basidiobolaceae</taxon>
        <taxon>Basidiobolus</taxon>
    </lineage>
</organism>
<feature type="domain" description="CASTOR ACT" evidence="1">
    <location>
        <begin position="79"/>
        <end position="140"/>
    </location>
</feature>
<evidence type="ECO:0000313" key="2">
    <source>
        <dbReference type="EMBL" id="KAK9722278.1"/>
    </source>
</evidence>
<comment type="caution">
    <text evidence="2">The sequence shown here is derived from an EMBL/GenBank/DDBJ whole genome shotgun (WGS) entry which is preliminary data.</text>
</comment>
<dbReference type="PANTHER" id="PTHR31131">
    <property type="entry name" value="CHROMOSOME 1, WHOLE GENOME SHOTGUN SEQUENCE"/>
    <property type="match status" value="1"/>
</dbReference>
<keyword evidence="3" id="KW-1185">Reference proteome</keyword>
<proteinExistence type="predicted"/>
<feature type="domain" description="CASTOR ACT" evidence="1">
    <location>
        <begin position="285"/>
        <end position="344"/>
    </location>
</feature>
<accession>A0ABR2W785</accession>
<evidence type="ECO:0000259" key="1">
    <source>
        <dbReference type="Pfam" id="PF13840"/>
    </source>
</evidence>
<dbReference type="InterPro" id="IPR045865">
    <property type="entry name" value="ACT-like_dom_sf"/>
</dbReference>
<protein>
    <recommendedName>
        <fullName evidence="1">CASTOR ACT domain-containing protein</fullName>
    </recommendedName>
</protein>
<gene>
    <name evidence="2" type="ORF">K7432_002812</name>
</gene>
<dbReference type="SUPFAM" id="SSF55021">
    <property type="entry name" value="ACT-like"/>
    <property type="match status" value="2"/>
</dbReference>
<dbReference type="Pfam" id="PF13840">
    <property type="entry name" value="ACT_7"/>
    <property type="match status" value="2"/>
</dbReference>
<name>A0ABR2W785_9FUNG</name>
<dbReference type="Proteomes" id="UP001479436">
    <property type="component" value="Unassembled WGS sequence"/>
</dbReference>